<dbReference type="Pfam" id="PF00722">
    <property type="entry name" value="Glyco_hydro_16"/>
    <property type="match status" value="1"/>
</dbReference>
<dbReference type="PANTHER" id="PTHR31062">
    <property type="entry name" value="XYLOGLUCAN ENDOTRANSGLUCOSYLASE/HYDROLASE PROTEIN 8-RELATED"/>
    <property type="match status" value="1"/>
</dbReference>
<gene>
    <name evidence="6" type="primary">xth30</name>
</gene>
<dbReference type="InterPro" id="IPR016455">
    <property type="entry name" value="XTH"/>
</dbReference>
<keyword evidence="2" id="KW-0326">Glycosidase</keyword>
<dbReference type="SUPFAM" id="SSF49899">
    <property type="entry name" value="Concanavalin A-like lectins/glucanases"/>
    <property type="match status" value="1"/>
</dbReference>
<dbReference type="InterPro" id="IPR044791">
    <property type="entry name" value="Beta-glucanase/XTH"/>
</dbReference>
<organism evidence="6">
    <name type="scientific">Cucumis sativus</name>
    <name type="common">Cucumber</name>
    <dbReference type="NCBI Taxonomy" id="3659"/>
    <lineage>
        <taxon>Eukaryota</taxon>
        <taxon>Viridiplantae</taxon>
        <taxon>Streptophyta</taxon>
        <taxon>Embryophyta</taxon>
        <taxon>Tracheophyta</taxon>
        <taxon>Spermatophyta</taxon>
        <taxon>Magnoliopsida</taxon>
        <taxon>eudicotyledons</taxon>
        <taxon>Gunneridae</taxon>
        <taxon>Pentapetalae</taxon>
        <taxon>rosids</taxon>
        <taxon>fabids</taxon>
        <taxon>Cucurbitales</taxon>
        <taxon>Cucurbitaceae</taxon>
        <taxon>Benincaseae</taxon>
        <taxon>Cucumis</taxon>
    </lineage>
</organism>
<feature type="chain" id="PRO_5004107172" evidence="4">
    <location>
        <begin position="30"/>
        <end position="288"/>
    </location>
</feature>
<evidence type="ECO:0000256" key="4">
    <source>
        <dbReference type="SAM" id="SignalP"/>
    </source>
</evidence>
<keyword evidence="1 6" id="KW-0378">Hydrolase</keyword>
<dbReference type="GO" id="GO:0042546">
    <property type="term" value="P:cell wall biogenesis"/>
    <property type="evidence" value="ECO:0007669"/>
    <property type="project" value="InterPro"/>
</dbReference>
<evidence type="ECO:0000256" key="1">
    <source>
        <dbReference type="ARBA" id="ARBA00022801"/>
    </source>
</evidence>
<feature type="active site" description="Proton donor" evidence="3">
    <location>
        <position position="118"/>
    </location>
</feature>
<reference evidence="6" key="1">
    <citation type="submission" date="2012-04" db="EMBL/GenBank/DDBJ databases">
        <title>Developmental expression of the cucumber Cs-XTH1 and Cs-XTH3 genes, encoding xyloglucan endotransglucosylase/hydrolases, can be influenced by mechanical stimuli.</title>
        <authorList>
            <person name="Malinowski R."/>
            <person name="Fry S."/>
            <person name="Zuzga S."/>
            <person name="Wisniewska A."/>
            <person name="Godlewski M."/>
            <person name="Noyszewski A."/>
            <person name="Malepszy S."/>
            <person name="Filipecki M."/>
        </authorList>
    </citation>
    <scope>NUCLEOTIDE SEQUENCE</scope>
</reference>
<feature type="active site" description="Nucleophile" evidence="3">
    <location>
        <position position="114"/>
    </location>
</feature>
<dbReference type="GO" id="GO:0010411">
    <property type="term" value="P:xyloglucan metabolic process"/>
    <property type="evidence" value="ECO:0007669"/>
    <property type="project" value="InterPro"/>
</dbReference>
<evidence type="ECO:0000256" key="3">
    <source>
        <dbReference type="PIRSR" id="PIRSR005604-1"/>
    </source>
</evidence>
<dbReference type="AlphaFoldDB" id="N0DX90"/>
<dbReference type="InterPro" id="IPR013320">
    <property type="entry name" value="ConA-like_dom_sf"/>
</dbReference>
<accession>N0DX90</accession>
<dbReference type="PIRSF" id="PIRSF005604">
    <property type="entry name" value="XET"/>
    <property type="match status" value="1"/>
</dbReference>
<evidence type="ECO:0000313" key="6">
    <source>
        <dbReference type="EMBL" id="CCH26640.1"/>
    </source>
</evidence>
<dbReference type="GO" id="GO:0016762">
    <property type="term" value="F:xyloglucan:xyloglucosyl transferase activity"/>
    <property type="evidence" value="ECO:0007669"/>
    <property type="project" value="InterPro"/>
</dbReference>
<evidence type="ECO:0000256" key="2">
    <source>
        <dbReference type="ARBA" id="ARBA00023295"/>
    </source>
</evidence>
<proteinExistence type="predicted"/>
<sequence>MGFYGISSTYFPLFIVVVIINCLRNEVVCEEANFDQNYIVTYGQDHFLRSEGGAQVQLSLDLASGPLNWVQVEDWIWFRTFSHKTKLPSRHSPGVVTTYYLHSSPDKNVGAHDEVDFEFLGTGPVYVLQTNIFANDNGGREQKIRLWFDPSLSFHDYAILWNSHQIVFSIDGIPIRVFKNYTSMGGRYPSSGMHVLGSIWNGEAWASDGKKVDWSQVPFQADYRGFSILGCPSGSDCDSQSFLWNQPNTWQLNPTQEKFYQLIKSKYLYYTYCSNPNASQLYKECQFE</sequence>
<feature type="signal peptide" evidence="4">
    <location>
        <begin position="1"/>
        <end position="29"/>
    </location>
</feature>
<feature type="domain" description="GH16" evidence="5">
    <location>
        <begin position="4"/>
        <end position="223"/>
    </location>
</feature>
<dbReference type="Gene3D" id="2.60.120.200">
    <property type="match status" value="1"/>
</dbReference>
<keyword evidence="4" id="KW-0732">Signal</keyword>
<dbReference type="InterPro" id="IPR000757">
    <property type="entry name" value="Beta-glucanase-like"/>
</dbReference>
<dbReference type="GO" id="GO:0004553">
    <property type="term" value="F:hydrolase activity, hydrolyzing O-glycosyl compounds"/>
    <property type="evidence" value="ECO:0007669"/>
    <property type="project" value="InterPro"/>
</dbReference>
<protein>
    <submittedName>
        <fullName evidence="6">Putative xyloglucan endotransglucosylase/hydrolase</fullName>
    </submittedName>
</protein>
<evidence type="ECO:0000259" key="5">
    <source>
        <dbReference type="PROSITE" id="PS51762"/>
    </source>
</evidence>
<name>N0DX90_CUCSA</name>
<dbReference type="EMBL" id="HE803080">
    <property type="protein sequence ID" value="CCH26640.1"/>
    <property type="molecule type" value="Genomic_DNA"/>
</dbReference>
<dbReference type="PROSITE" id="PS51762">
    <property type="entry name" value="GH16_2"/>
    <property type="match status" value="1"/>
</dbReference>